<reference evidence="3 4" key="1">
    <citation type="journal article" date="2015" name="Emerg. Microbes Infect.">
        <title>Characterization of 17 strains belonging to the Mycobacterium simiae complex and description of Mycobacterium paraense sp. nov.</title>
        <authorList>
            <person name="Fusco da Costa A.R."/>
            <person name="Fedrizzi T."/>
            <person name="Lopes M.L."/>
            <person name="Pecorari M."/>
            <person name="Oliveira da Costa W.L."/>
            <person name="Giacobazzi E."/>
            <person name="da Costa Bahia J.R."/>
            <person name="De Sanctis V."/>
            <person name="Batista Lima K.V."/>
            <person name="Bertorelli R."/>
            <person name="Grottola A."/>
            <person name="Fabio A."/>
            <person name="Mariottini A."/>
            <person name="Ferretti P."/>
            <person name="Di Leva F."/>
            <person name="Fregni Serpini G."/>
            <person name="Tagliazucchi S."/>
            <person name="Rumpianesi F."/>
            <person name="Jousson O."/>
            <person name="Segata N."/>
            <person name="Tortoli E."/>
        </authorList>
    </citation>
    <scope>NUCLEOTIDE SEQUENCE [LARGE SCALE GENOMIC DNA]</scope>
    <source>
        <strain evidence="3 4">FI-07156</strain>
    </source>
</reference>
<name>A0ABX3VRF9_9MYCO</name>
<organism evidence="3 4">
    <name type="scientific">Mycobacterium paraense</name>
    <dbReference type="NCBI Taxonomy" id="767916"/>
    <lineage>
        <taxon>Bacteria</taxon>
        <taxon>Bacillati</taxon>
        <taxon>Actinomycetota</taxon>
        <taxon>Actinomycetes</taxon>
        <taxon>Mycobacteriales</taxon>
        <taxon>Mycobacteriaceae</taxon>
        <taxon>Mycobacterium</taxon>
        <taxon>Mycobacterium simiae complex</taxon>
    </lineage>
</organism>
<proteinExistence type="predicted"/>
<evidence type="ECO:0000256" key="1">
    <source>
        <dbReference type="SAM" id="SignalP"/>
    </source>
</evidence>
<dbReference type="Gene3D" id="3.90.640.20">
    <property type="entry name" value="Heat-shock cognate protein, ATPase"/>
    <property type="match status" value="1"/>
</dbReference>
<dbReference type="RefSeq" id="WP_085102066.1">
    <property type="nucleotide sequence ID" value="NZ_LQPK01000007.1"/>
</dbReference>
<feature type="signal peptide" evidence="1">
    <location>
        <begin position="1"/>
        <end position="25"/>
    </location>
</feature>
<accession>A0ABX3VRF9</accession>
<keyword evidence="1" id="KW-0732">Signal</keyword>
<dbReference type="Gene3D" id="3.30.565.40">
    <property type="entry name" value="Fervidobacterium nodosum Rt17-B1 like"/>
    <property type="match status" value="1"/>
</dbReference>
<evidence type="ECO:0000313" key="4">
    <source>
        <dbReference type="Proteomes" id="UP000193801"/>
    </source>
</evidence>
<keyword evidence="4" id="KW-1185">Reference proteome</keyword>
<sequence length="240" mass="25657">MRRALVGIAVAAVIAGAAGCGGHQAKPATPAATSAAAQGQSACTDLTGSIGGDHLCHVRSVTLAYTIDMSFPVDYQEMPAVAAFLKQNRAAFIDWVTDVGPRQHRGRPYQYAVTARTYRSGAPGSGTQSLVLMIDNDTGAAHEGHPNTTFRAFNFDLARRVPITFDTLFKPGTKPREVLDPIVRAELDAPAAELDDEKYQNFGITDDTVIFFFGQDQVVQDNAGPHKVAVPRIELASMLA</sequence>
<gene>
    <name evidence="3" type="ORF">AWB91_11905</name>
</gene>
<dbReference type="Proteomes" id="UP000193801">
    <property type="component" value="Unassembled WGS sequence"/>
</dbReference>
<dbReference type="EMBL" id="LQPK01000007">
    <property type="protein sequence ID" value="ORW32626.1"/>
    <property type="molecule type" value="Genomic_DNA"/>
</dbReference>
<dbReference type="NCBIfam" id="NF043047">
    <property type="entry name" value="EstaseRv3036c"/>
    <property type="match status" value="1"/>
</dbReference>
<feature type="chain" id="PRO_5045264850" description="DUF3298 domain-containing protein" evidence="1">
    <location>
        <begin position="26"/>
        <end position="240"/>
    </location>
</feature>
<dbReference type="Pfam" id="PF11738">
    <property type="entry name" value="DUF3298"/>
    <property type="match status" value="1"/>
</dbReference>
<feature type="domain" description="DUF3298" evidence="2">
    <location>
        <begin position="167"/>
        <end position="232"/>
    </location>
</feature>
<comment type="caution">
    <text evidence="3">The sequence shown here is derived from an EMBL/GenBank/DDBJ whole genome shotgun (WGS) entry which is preliminary data.</text>
</comment>
<evidence type="ECO:0000259" key="2">
    <source>
        <dbReference type="Pfam" id="PF11738"/>
    </source>
</evidence>
<dbReference type="InterPro" id="IPR021729">
    <property type="entry name" value="DUF3298"/>
</dbReference>
<dbReference type="InterPro" id="IPR037126">
    <property type="entry name" value="PdaC/RsiV-like_sf"/>
</dbReference>
<protein>
    <recommendedName>
        <fullName evidence="2">DUF3298 domain-containing protein</fullName>
    </recommendedName>
</protein>
<evidence type="ECO:0000313" key="3">
    <source>
        <dbReference type="EMBL" id="ORW32626.1"/>
    </source>
</evidence>
<dbReference type="PROSITE" id="PS51257">
    <property type="entry name" value="PROKAR_LIPOPROTEIN"/>
    <property type="match status" value="1"/>
</dbReference>
<dbReference type="InterPro" id="IPR053421">
    <property type="entry name" value="Esterase_Immunogenic_RsiV"/>
</dbReference>